<name>A0A2W5P8E9_9SPHN</name>
<gene>
    <name evidence="1" type="ORF">DI544_05305</name>
</gene>
<dbReference type="Proteomes" id="UP000249229">
    <property type="component" value="Unassembled WGS sequence"/>
</dbReference>
<accession>A0A2W5P8E9</accession>
<sequence>MAMRDIAHGGAALHQGVALPAMRGCDRAGIRPSGQPGLPALLAIGPTDDGACRHRGGDARPVRAILFDDTTAANRPPGRHRIRTIPVS</sequence>
<comment type="caution">
    <text evidence="1">The sequence shown here is derived from an EMBL/GenBank/DDBJ whole genome shotgun (WGS) entry which is preliminary data.</text>
</comment>
<protein>
    <submittedName>
        <fullName evidence="1">Uncharacterized protein</fullName>
    </submittedName>
</protein>
<reference evidence="1 2" key="1">
    <citation type="submission" date="2017-08" db="EMBL/GenBank/DDBJ databases">
        <title>Infants hospitalized years apart are colonized by the same room-sourced microbial strains.</title>
        <authorList>
            <person name="Brooks B."/>
            <person name="Olm M.R."/>
            <person name="Firek B.A."/>
            <person name="Baker R."/>
            <person name="Thomas B.C."/>
            <person name="Morowitz M.J."/>
            <person name="Banfield J.F."/>
        </authorList>
    </citation>
    <scope>NUCLEOTIDE SEQUENCE [LARGE SCALE GENOMIC DNA]</scope>
    <source>
        <strain evidence="1">S2_005_001_R1_22</strain>
    </source>
</reference>
<proteinExistence type="predicted"/>
<dbReference type="EMBL" id="QFQI01000002">
    <property type="protein sequence ID" value="PZQ62012.1"/>
    <property type="molecule type" value="Genomic_DNA"/>
</dbReference>
<evidence type="ECO:0000313" key="2">
    <source>
        <dbReference type="Proteomes" id="UP000249229"/>
    </source>
</evidence>
<evidence type="ECO:0000313" key="1">
    <source>
        <dbReference type="EMBL" id="PZQ62012.1"/>
    </source>
</evidence>
<dbReference type="AlphaFoldDB" id="A0A2W5P8E9"/>
<organism evidence="1 2">
    <name type="scientific">Sphingomonas taxi</name>
    <dbReference type="NCBI Taxonomy" id="1549858"/>
    <lineage>
        <taxon>Bacteria</taxon>
        <taxon>Pseudomonadati</taxon>
        <taxon>Pseudomonadota</taxon>
        <taxon>Alphaproteobacteria</taxon>
        <taxon>Sphingomonadales</taxon>
        <taxon>Sphingomonadaceae</taxon>
        <taxon>Sphingomonas</taxon>
    </lineage>
</organism>